<dbReference type="RefSeq" id="WP_148565941.1">
    <property type="nucleotide sequence ID" value="NZ_RXYA01000002.1"/>
</dbReference>
<dbReference type="OrthoDB" id="1777518at2"/>
<reference evidence="1" key="1">
    <citation type="submission" date="2019-10" db="EMBL/GenBank/DDBJ databases">
        <authorList>
            <person name="Ross D.E."/>
            <person name="Gulliver D."/>
        </authorList>
    </citation>
    <scope>NUCLEOTIDE SEQUENCE</scope>
    <source>
        <strain evidence="1">DER-2019</strain>
    </source>
</reference>
<sequence length="264" mass="30293">MSIVQDIIQGYDHIFKSKKDCPFEVIVTDNIYSDRFELCNTMSEQMDVEGSEPELQNSNELLVLPDEQNSMFLLLIRQDHFNESGVYSQTIAYEYTHAIDYFECKNKYNIVNLRKDSFPDHDCFQFVSEVRASFRGPTLFYHLTNADKDALVFAYISKLVPAYEKILTGDLSENMYDLAQFYGQYLAIRCYINAPLSLPGYITHSFAGDLLLQLNKNIGDTNIFDNYESLSVAYSDFINKKTQGTPNPLLAMVHDHSHCGCNHS</sequence>
<name>A0A923KVK9_9FIRM</name>
<dbReference type="Proteomes" id="UP000616595">
    <property type="component" value="Unassembled WGS sequence"/>
</dbReference>
<keyword evidence="2" id="KW-1185">Reference proteome</keyword>
<gene>
    <name evidence="1" type="ORF">GH810_04530</name>
</gene>
<dbReference type="EMBL" id="WJBD01000003">
    <property type="protein sequence ID" value="MBC3887570.1"/>
    <property type="molecule type" value="Genomic_DNA"/>
</dbReference>
<dbReference type="AlphaFoldDB" id="A0A923KVK9"/>
<organism evidence="1 2">
    <name type="scientific">Acetobacterium paludosum</name>
    <dbReference type="NCBI Taxonomy" id="52693"/>
    <lineage>
        <taxon>Bacteria</taxon>
        <taxon>Bacillati</taxon>
        <taxon>Bacillota</taxon>
        <taxon>Clostridia</taxon>
        <taxon>Eubacteriales</taxon>
        <taxon>Eubacteriaceae</taxon>
        <taxon>Acetobacterium</taxon>
    </lineage>
</organism>
<evidence type="ECO:0000313" key="2">
    <source>
        <dbReference type="Proteomes" id="UP000616595"/>
    </source>
</evidence>
<reference evidence="1" key="2">
    <citation type="submission" date="2020-10" db="EMBL/GenBank/DDBJ databases">
        <title>Comparative genomics of the Acetobacterium genus.</title>
        <authorList>
            <person name="Marshall C."/>
            <person name="May H."/>
            <person name="Norman S."/>
        </authorList>
    </citation>
    <scope>NUCLEOTIDE SEQUENCE</scope>
    <source>
        <strain evidence="1">DER-2019</strain>
    </source>
</reference>
<evidence type="ECO:0000313" key="1">
    <source>
        <dbReference type="EMBL" id="MBC3887570.1"/>
    </source>
</evidence>
<protein>
    <submittedName>
        <fullName evidence="1">Uncharacterized protein</fullName>
    </submittedName>
</protein>
<proteinExistence type="predicted"/>
<comment type="caution">
    <text evidence="1">The sequence shown here is derived from an EMBL/GenBank/DDBJ whole genome shotgun (WGS) entry which is preliminary data.</text>
</comment>
<accession>A0A923KVK9</accession>